<organism evidence="3 4">
    <name type="scientific">Bacillus benzoevorans</name>
    <dbReference type="NCBI Taxonomy" id="1456"/>
    <lineage>
        <taxon>Bacteria</taxon>
        <taxon>Bacillati</taxon>
        <taxon>Bacillota</taxon>
        <taxon>Bacilli</taxon>
        <taxon>Bacillales</taxon>
        <taxon>Bacillaceae</taxon>
        <taxon>Bacillus</taxon>
    </lineage>
</organism>
<evidence type="ECO:0000313" key="3">
    <source>
        <dbReference type="EMBL" id="MBB6446439.1"/>
    </source>
</evidence>
<feature type="transmembrane region" description="Helical" evidence="2">
    <location>
        <begin position="37"/>
        <end position="55"/>
    </location>
</feature>
<comment type="caution">
    <text evidence="3">The sequence shown here is derived from an EMBL/GenBank/DDBJ whole genome shotgun (WGS) entry which is preliminary data.</text>
</comment>
<dbReference type="AlphaFoldDB" id="A0A7X0HT92"/>
<dbReference type="NCBIfam" id="TIGR01598">
    <property type="entry name" value="holin_phiLC3"/>
    <property type="match status" value="1"/>
</dbReference>
<feature type="region of interest" description="Disordered" evidence="1">
    <location>
        <begin position="58"/>
        <end position="78"/>
    </location>
</feature>
<name>A0A7X0HT92_9BACI</name>
<keyword evidence="2" id="KW-1133">Transmembrane helix</keyword>
<dbReference type="RefSeq" id="WP_184527453.1">
    <property type="nucleotide sequence ID" value="NZ_JACHGK010000011.1"/>
</dbReference>
<feature type="transmembrane region" description="Helical" evidence="2">
    <location>
        <begin position="12"/>
        <end position="31"/>
    </location>
</feature>
<evidence type="ECO:0000256" key="1">
    <source>
        <dbReference type="SAM" id="MobiDB-lite"/>
    </source>
</evidence>
<dbReference type="InterPro" id="IPR006485">
    <property type="entry name" value="Phage-like_holin"/>
</dbReference>
<reference evidence="3 4" key="1">
    <citation type="submission" date="2020-08" db="EMBL/GenBank/DDBJ databases">
        <title>Genomic Encyclopedia of Type Strains, Phase IV (KMG-IV): sequencing the most valuable type-strain genomes for metagenomic binning, comparative biology and taxonomic classification.</title>
        <authorList>
            <person name="Goeker M."/>
        </authorList>
    </citation>
    <scope>NUCLEOTIDE SEQUENCE [LARGE SCALE GENOMIC DNA]</scope>
    <source>
        <strain evidence="3 4">DSM 5391</strain>
    </source>
</reference>
<dbReference type="Proteomes" id="UP000531594">
    <property type="component" value="Unassembled WGS sequence"/>
</dbReference>
<accession>A0A7X0HT92</accession>
<evidence type="ECO:0000313" key="4">
    <source>
        <dbReference type="Proteomes" id="UP000531594"/>
    </source>
</evidence>
<dbReference type="Pfam" id="PF04531">
    <property type="entry name" value="Phage_holin_1"/>
    <property type="match status" value="1"/>
</dbReference>
<gene>
    <name evidence="3" type="ORF">HNR53_003098</name>
</gene>
<evidence type="ECO:0000256" key="2">
    <source>
        <dbReference type="SAM" id="Phobius"/>
    </source>
</evidence>
<protein>
    <submittedName>
        <fullName evidence="3">Phi LC3 family holin</fullName>
    </submittedName>
</protein>
<keyword evidence="4" id="KW-1185">Reference proteome</keyword>
<keyword evidence="2" id="KW-0812">Transmembrane</keyword>
<dbReference type="EMBL" id="JACHGK010000011">
    <property type="protein sequence ID" value="MBB6446439.1"/>
    <property type="molecule type" value="Genomic_DNA"/>
</dbReference>
<sequence length="78" mass="8578">MKINWKLRVQSYPFWVAVFGLIGLIVTHYLGFDAGEYQLLIDAILGVMIAGGLVADPTTKGMSDSKQAMGYDKPRGDK</sequence>
<proteinExistence type="predicted"/>
<keyword evidence="2" id="KW-0472">Membrane</keyword>